<name>A5E2E5_LODEL</name>
<feature type="compositionally biased region" description="Basic residues" evidence="1">
    <location>
        <begin position="376"/>
        <end position="386"/>
    </location>
</feature>
<feature type="compositionally biased region" description="Basic and acidic residues" evidence="1">
    <location>
        <begin position="272"/>
        <end position="281"/>
    </location>
</feature>
<dbReference type="GO" id="GO:0006396">
    <property type="term" value="P:RNA processing"/>
    <property type="evidence" value="ECO:0007669"/>
    <property type="project" value="InterPro"/>
</dbReference>
<accession>A5E2E5</accession>
<dbReference type="STRING" id="379508.A5E2E5"/>
<dbReference type="GeneID" id="5231844"/>
<evidence type="ECO:0000256" key="1">
    <source>
        <dbReference type="SAM" id="MobiDB-lite"/>
    </source>
</evidence>
<dbReference type="OrthoDB" id="4023582at2759"/>
<dbReference type="KEGG" id="lel:PVL30_004608"/>
<dbReference type="EMBL" id="CH981528">
    <property type="protein sequence ID" value="EDK45603.1"/>
    <property type="molecule type" value="Genomic_DNA"/>
</dbReference>
<reference evidence="2 3" key="1">
    <citation type="journal article" date="2009" name="Nature">
        <title>Evolution of pathogenicity and sexual reproduction in eight Candida genomes.</title>
        <authorList>
            <person name="Butler G."/>
            <person name="Rasmussen M.D."/>
            <person name="Lin M.F."/>
            <person name="Santos M.A."/>
            <person name="Sakthikumar S."/>
            <person name="Munro C.A."/>
            <person name="Rheinbay E."/>
            <person name="Grabherr M."/>
            <person name="Forche A."/>
            <person name="Reedy J.L."/>
            <person name="Agrafioti I."/>
            <person name="Arnaud M.B."/>
            <person name="Bates S."/>
            <person name="Brown A.J."/>
            <person name="Brunke S."/>
            <person name="Costanzo M.C."/>
            <person name="Fitzpatrick D.A."/>
            <person name="de Groot P.W."/>
            <person name="Harris D."/>
            <person name="Hoyer L.L."/>
            <person name="Hube B."/>
            <person name="Klis F.M."/>
            <person name="Kodira C."/>
            <person name="Lennard N."/>
            <person name="Logue M.E."/>
            <person name="Martin R."/>
            <person name="Neiman A.M."/>
            <person name="Nikolaou E."/>
            <person name="Quail M.A."/>
            <person name="Quinn J."/>
            <person name="Santos M.C."/>
            <person name="Schmitzberger F.F."/>
            <person name="Sherlock G."/>
            <person name="Shah P."/>
            <person name="Silverstein K.A."/>
            <person name="Skrzypek M.S."/>
            <person name="Soll D."/>
            <person name="Staggs R."/>
            <person name="Stansfield I."/>
            <person name="Stumpf M.P."/>
            <person name="Sudbery P.E."/>
            <person name="Srikantha T."/>
            <person name="Zeng Q."/>
            <person name="Berman J."/>
            <person name="Berriman M."/>
            <person name="Heitman J."/>
            <person name="Gow N.A."/>
            <person name="Lorenz M.C."/>
            <person name="Birren B.W."/>
            <person name="Kellis M."/>
            <person name="Cuomo C.A."/>
        </authorList>
    </citation>
    <scope>NUCLEOTIDE SEQUENCE [LARGE SCALE GENOMIC DNA]</scope>
    <source>
        <strain evidence="3">ATCC 11503 / BCRC 21390 / CBS 2605 / JCM 1781 / NBRC 1676 / NRRL YB-4239</strain>
    </source>
</reference>
<proteinExistence type="predicted"/>
<feature type="region of interest" description="Disordered" evidence="1">
    <location>
        <begin position="200"/>
        <end position="244"/>
    </location>
</feature>
<evidence type="ECO:0000313" key="2">
    <source>
        <dbReference type="EMBL" id="EDK45603.1"/>
    </source>
</evidence>
<feature type="compositionally biased region" description="Basic residues" evidence="1">
    <location>
        <begin position="203"/>
        <end position="212"/>
    </location>
</feature>
<feature type="region of interest" description="Disordered" evidence="1">
    <location>
        <begin position="368"/>
        <end position="419"/>
    </location>
</feature>
<feature type="region of interest" description="Disordered" evidence="1">
    <location>
        <begin position="47"/>
        <end position="67"/>
    </location>
</feature>
<feature type="compositionally biased region" description="Acidic residues" evidence="1">
    <location>
        <begin position="230"/>
        <end position="239"/>
    </location>
</feature>
<protein>
    <submittedName>
        <fullName evidence="2">Uncharacterized protein</fullName>
    </submittedName>
</protein>
<feature type="compositionally biased region" description="Basic and acidic residues" evidence="1">
    <location>
        <begin position="219"/>
        <end position="229"/>
    </location>
</feature>
<feature type="region of interest" description="Disordered" evidence="1">
    <location>
        <begin position="271"/>
        <end position="290"/>
    </location>
</feature>
<feature type="compositionally biased region" description="Basic residues" evidence="1">
    <location>
        <begin position="13"/>
        <end position="25"/>
    </location>
</feature>
<gene>
    <name evidence="2" type="ORF">LELG_03782</name>
</gene>
<feature type="region of interest" description="Disordered" evidence="1">
    <location>
        <begin position="1"/>
        <end position="25"/>
    </location>
</feature>
<dbReference type="InParanoid" id="A5E2E5"/>
<organism evidence="2 3">
    <name type="scientific">Lodderomyces elongisporus (strain ATCC 11503 / CBS 2605 / JCM 1781 / NBRC 1676 / NRRL YB-4239)</name>
    <name type="common">Yeast</name>
    <name type="synonym">Saccharomyces elongisporus</name>
    <dbReference type="NCBI Taxonomy" id="379508"/>
    <lineage>
        <taxon>Eukaryota</taxon>
        <taxon>Fungi</taxon>
        <taxon>Dikarya</taxon>
        <taxon>Ascomycota</taxon>
        <taxon>Saccharomycotina</taxon>
        <taxon>Pichiomycetes</taxon>
        <taxon>Debaryomycetaceae</taxon>
        <taxon>Candida/Lodderomyces clade</taxon>
        <taxon>Lodderomyces</taxon>
    </lineage>
</organism>
<dbReference type="InterPro" id="IPR007175">
    <property type="entry name" value="Rpr2/Snm1/Rpp21"/>
</dbReference>
<keyword evidence="3" id="KW-1185">Reference proteome</keyword>
<dbReference type="AlphaFoldDB" id="A5E2E5"/>
<sequence>MQSTSLNSSSKKNLSKPKNAIHKNKFHEKNFVSNGKTKAKLNVENHLQQKQQSHKTPFDVSGTGPIRDTKKIENLNTAFNNTIEKISNETEAKELQPLRRRRLLLLPLLLLRHASASRAQNTHYVLDGKKITSDQYKSLHLYNLTHAVPNNPLHRQFSLRYETLNCDKLINVPPILEHKICMHCGVLQIPGINQTHRIDYGKKNKKKKKQKNKSAGEVVVEKENDKEVEDKDEDEDEEGETTRKNQIRRLRYKCLFCKNVTYSEPLLIGNMPREKNTKKDGQPLNAINLSNKPMSNELKRAERESSADTINAGQFAKSNLTKSEAEAEAETETTGVNITTGSFETNVNKENPVFVSLKQETELESLDSTKIDKKNKQAKARAKKRKAGSDLLGMLKQRKLQQETKEQKANSLSLMDFMQ</sequence>
<evidence type="ECO:0000313" key="3">
    <source>
        <dbReference type="Proteomes" id="UP000001996"/>
    </source>
</evidence>
<dbReference type="VEuPathDB" id="FungiDB:LELG_03782"/>
<dbReference type="Pfam" id="PF04032">
    <property type="entry name" value="Rpr2"/>
    <property type="match status" value="1"/>
</dbReference>
<dbReference type="Proteomes" id="UP000001996">
    <property type="component" value="Unassembled WGS sequence"/>
</dbReference>
<dbReference type="HOGENOM" id="CLU_655637_0_0_1"/>
<feature type="compositionally biased region" description="Low complexity" evidence="1">
    <location>
        <begin position="1"/>
        <end position="12"/>
    </location>
</feature>